<feature type="transmembrane region" description="Helical" evidence="6">
    <location>
        <begin position="76"/>
        <end position="96"/>
    </location>
</feature>
<feature type="transmembrane region" description="Helical" evidence="6">
    <location>
        <begin position="248"/>
        <end position="270"/>
    </location>
</feature>
<evidence type="ECO:0000256" key="5">
    <source>
        <dbReference type="ARBA" id="ARBA00023136"/>
    </source>
</evidence>
<evidence type="ECO:0000256" key="4">
    <source>
        <dbReference type="ARBA" id="ARBA00022989"/>
    </source>
</evidence>
<dbReference type="GO" id="GO:1990961">
    <property type="term" value="P:xenobiotic detoxification by transmembrane export across the plasma membrane"/>
    <property type="evidence" value="ECO:0007669"/>
    <property type="project" value="TreeGrafter"/>
</dbReference>
<feature type="transmembrane region" description="Helical" evidence="6">
    <location>
        <begin position="214"/>
        <end position="236"/>
    </location>
</feature>
<feature type="transmembrane region" description="Helical" evidence="6">
    <location>
        <begin position="346"/>
        <end position="367"/>
    </location>
</feature>
<dbReference type="EMBL" id="CP059052">
    <property type="protein sequence ID" value="QLJ16394.1"/>
    <property type="molecule type" value="Genomic_DNA"/>
</dbReference>
<dbReference type="GO" id="GO:0005886">
    <property type="term" value="C:plasma membrane"/>
    <property type="evidence" value="ECO:0007669"/>
    <property type="project" value="TreeGrafter"/>
</dbReference>
<dbReference type="Pfam" id="PF07690">
    <property type="entry name" value="MFS_1"/>
    <property type="match status" value="1"/>
</dbReference>
<name>A0A7D5W2F3_PSEPU</name>
<sequence>MTGRSSLGIWFIFLFGAICALGPMSIDMSLPGIPNLENELDAQAGKGSLTLAIFLAGFCSTPLVSGLVADRFGRRITLQVGLLCYSLAALACSLSTEFIELLVARAFQGAAAGACVAVPFSIVRESLPERAARTHIASLTAVVGLGPLIAPLLGGVIIDFWTWRMVHIVQALVGAAIWIGVCLTYKETLLPHLRKQISFSSAFIRCRAFLKNSVFSCSSIIYAACFTIMFVFITASPKIFYGDYPVTSLQFSLLICLISGAAFFGSLTTAAFSRRGWTDRRVMVIGCTGLLVSIAALVLQKTLGGITLVMLVICSSLTIYFFGLVSPAATHSALSTATEDRGTASGLVRTVQMLFSAGISMTLPLFFKVMSALSAALLLMSFCLALALIALIALIATTRLAPKVDGIGTVSEP</sequence>
<reference evidence="8 9" key="1">
    <citation type="journal article" date="2009" name="Mikrobiologiia">
        <title>[Phenanthren biodegradation and interaction of Pseudomonas putida BS3701 and Burkholderia sp.BS3702 in plant rhizosphere].</title>
        <authorList>
            <person name="Ovchinnikova A.A."/>
            <person name="Vetrova A.A."/>
            <person name="Filonov A.E."/>
            <person name="Boronin A.M."/>
        </authorList>
    </citation>
    <scope>NUCLEOTIDE SEQUENCE [LARGE SCALE GENOMIC DNA]</scope>
    <source>
        <strain evidence="8 9">BS3701</strain>
    </source>
</reference>
<feature type="transmembrane region" description="Helical" evidence="6">
    <location>
        <begin position="46"/>
        <end position="69"/>
    </location>
</feature>
<feature type="transmembrane region" description="Helical" evidence="6">
    <location>
        <begin position="282"/>
        <end position="299"/>
    </location>
</feature>
<evidence type="ECO:0000256" key="2">
    <source>
        <dbReference type="ARBA" id="ARBA00022448"/>
    </source>
</evidence>
<dbReference type="InterPro" id="IPR020846">
    <property type="entry name" value="MFS_dom"/>
</dbReference>
<organism evidence="8 9">
    <name type="scientific">Pseudomonas putida</name>
    <name type="common">Arthrobacter siderocapsulatus</name>
    <dbReference type="NCBI Taxonomy" id="303"/>
    <lineage>
        <taxon>Bacteria</taxon>
        <taxon>Pseudomonadati</taxon>
        <taxon>Pseudomonadota</taxon>
        <taxon>Gammaproteobacteria</taxon>
        <taxon>Pseudomonadales</taxon>
        <taxon>Pseudomonadaceae</taxon>
        <taxon>Pseudomonas</taxon>
    </lineage>
</organism>
<evidence type="ECO:0000313" key="8">
    <source>
        <dbReference type="EMBL" id="QLJ16394.1"/>
    </source>
</evidence>
<keyword evidence="2" id="KW-0813">Transport</keyword>
<dbReference type="PROSITE" id="PS50850">
    <property type="entry name" value="MFS"/>
    <property type="match status" value="1"/>
</dbReference>
<dbReference type="RefSeq" id="WP_180689725.1">
    <property type="nucleotide sequence ID" value="NZ_CP059052.1"/>
</dbReference>
<dbReference type="PROSITE" id="PS00216">
    <property type="entry name" value="SUGAR_TRANSPORT_1"/>
    <property type="match status" value="1"/>
</dbReference>
<evidence type="ECO:0000256" key="6">
    <source>
        <dbReference type="SAM" id="Phobius"/>
    </source>
</evidence>
<evidence type="ECO:0000313" key="9">
    <source>
        <dbReference type="Proteomes" id="UP000510934"/>
    </source>
</evidence>
<feature type="domain" description="Major facilitator superfamily (MFS) profile" evidence="7">
    <location>
        <begin position="8"/>
        <end position="399"/>
    </location>
</feature>
<feature type="transmembrane region" description="Helical" evidence="6">
    <location>
        <begin position="305"/>
        <end position="325"/>
    </location>
</feature>
<gene>
    <name evidence="8" type="ORF">H0H12_10920</name>
</gene>
<feature type="transmembrane region" description="Helical" evidence="6">
    <location>
        <begin position="164"/>
        <end position="185"/>
    </location>
</feature>
<dbReference type="SUPFAM" id="SSF103473">
    <property type="entry name" value="MFS general substrate transporter"/>
    <property type="match status" value="1"/>
</dbReference>
<accession>A0A7D5W2F3</accession>
<dbReference type="Proteomes" id="UP000510934">
    <property type="component" value="Chromosome"/>
</dbReference>
<dbReference type="PANTHER" id="PTHR23502:SF132">
    <property type="entry name" value="POLYAMINE TRANSPORTER 2-RELATED"/>
    <property type="match status" value="1"/>
</dbReference>
<keyword evidence="5 6" id="KW-0472">Membrane</keyword>
<evidence type="ECO:0000259" key="7">
    <source>
        <dbReference type="PROSITE" id="PS50850"/>
    </source>
</evidence>
<dbReference type="InterPro" id="IPR011701">
    <property type="entry name" value="MFS"/>
</dbReference>
<dbReference type="PANTHER" id="PTHR23502">
    <property type="entry name" value="MAJOR FACILITATOR SUPERFAMILY"/>
    <property type="match status" value="1"/>
</dbReference>
<comment type="subcellular location">
    <subcellularLocation>
        <location evidence="1">Membrane</location>
        <topology evidence="1">Multi-pass membrane protein</topology>
    </subcellularLocation>
</comment>
<keyword evidence="3 6" id="KW-0812">Transmembrane</keyword>
<dbReference type="GO" id="GO:0022857">
    <property type="term" value="F:transmembrane transporter activity"/>
    <property type="evidence" value="ECO:0007669"/>
    <property type="project" value="InterPro"/>
</dbReference>
<dbReference type="InterPro" id="IPR005829">
    <property type="entry name" value="Sugar_transporter_CS"/>
</dbReference>
<protein>
    <submittedName>
        <fullName evidence="8">MFS transporter</fullName>
    </submittedName>
</protein>
<dbReference type="AlphaFoldDB" id="A0A7D5W2F3"/>
<dbReference type="Gene3D" id="1.20.1720.10">
    <property type="entry name" value="Multidrug resistance protein D"/>
    <property type="match status" value="1"/>
</dbReference>
<dbReference type="InterPro" id="IPR036259">
    <property type="entry name" value="MFS_trans_sf"/>
</dbReference>
<keyword evidence="4 6" id="KW-1133">Transmembrane helix</keyword>
<evidence type="ECO:0000256" key="1">
    <source>
        <dbReference type="ARBA" id="ARBA00004141"/>
    </source>
</evidence>
<feature type="transmembrane region" description="Helical" evidence="6">
    <location>
        <begin position="7"/>
        <end position="26"/>
    </location>
</feature>
<feature type="transmembrane region" description="Helical" evidence="6">
    <location>
        <begin position="102"/>
        <end position="123"/>
    </location>
</feature>
<proteinExistence type="predicted"/>
<feature type="transmembrane region" description="Helical" evidence="6">
    <location>
        <begin position="135"/>
        <end position="158"/>
    </location>
</feature>
<evidence type="ECO:0000256" key="3">
    <source>
        <dbReference type="ARBA" id="ARBA00022692"/>
    </source>
</evidence>
<feature type="transmembrane region" description="Helical" evidence="6">
    <location>
        <begin position="373"/>
        <end position="396"/>
    </location>
</feature>